<proteinExistence type="predicted"/>
<dbReference type="EMBL" id="BKAQ01000022">
    <property type="protein sequence ID" value="GEP83116.1"/>
    <property type="molecule type" value="Genomic_DNA"/>
</dbReference>
<organism evidence="4 5">
    <name type="scientific">Staphylococcus kloosii</name>
    <dbReference type="NCBI Taxonomy" id="29384"/>
    <lineage>
        <taxon>Bacteria</taxon>
        <taxon>Bacillati</taxon>
        <taxon>Bacillota</taxon>
        <taxon>Bacilli</taxon>
        <taxon>Bacillales</taxon>
        <taxon>Staphylococcaceae</taxon>
        <taxon>Staphylococcus</taxon>
    </lineage>
</organism>
<accession>A0A2T4RD45</accession>
<reference evidence="3" key="3">
    <citation type="journal article" date="2021" name="PeerJ">
        <title>Extensive microbial diversity within the chicken gut microbiome revealed by metagenomics and culture.</title>
        <authorList>
            <person name="Gilroy R."/>
            <person name="Ravi A."/>
            <person name="Getino M."/>
            <person name="Pursley I."/>
            <person name="Horton D.L."/>
            <person name="Alikhan N.F."/>
            <person name="Baker D."/>
            <person name="Gharbi K."/>
            <person name="Hall N."/>
            <person name="Watson M."/>
            <person name="Adriaenssens E.M."/>
            <person name="Foster-Nyarko E."/>
            <person name="Jarju S."/>
            <person name="Secka A."/>
            <person name="Antonio M."/>
            <person name="Oren A."/>
            <person name="Chaudhuri R.R."/>
            <person name="La Ragione R."/>
            <person name="Hildebrand F."/>
            <person name="Pallen M.J."/>
        </authorList>
    </citation>
    <scope>NUCLEOTIDE SEQUENCE</scope>
    <source>
        <strain evidence="3">CHK149-3286</strain>
    </source>
</reference>
<dbReference type="Proteomes" id="UP000075418">
    <property type="component" value="Unassembled WGS sequence"/>
</dbReference>
<feature type="transmembrane region" description="Helical" evidence="1">
    <location>
        <begin position="31"/>
        <end position="49"/>
    </location>
</feature>
<evidence type="ECO:0000256" key="1">
    <source>
        <dbReference type="SAM" id="Phobius"/>
    </source>
</evidence>
<evidence type="ECO:0000313" key="2">
    <source>
        <dbReference type="EMBL" id="GEP83116.1"/>
    </source>
</evidence>
<keyword evidence="1" id="KW-0472">Membrane</keyword>
<keyword evidence="1" id="KW-1133">Transmembrane helix</keyword>
<reference evidence="4 5" key="1">
    <citation type="submission" date="2016-02" db="EMBL/GenBank/DDBJ databases">
        <title>Draft genome sequence of hydrocarbon degrading Staphylococcus saprophyticus Strain CNV2, isolated from crude-oil contaminated soil from Noonmati Oil Refinery, Guwahati, Assam, India.</title>
        <authorList>
            <person name="Mukherjee A."/>
            <person name="Chettri B."/>
            <person name="Langpoklakpam J."/>
            <person name="Singh A.K."/>
            <person name="Chattopadhyay D.J."/>
        </authorList>
    </citation>
    <scope>NUCLEOTIDE SEQUENCE [LARGE SCALE GENOMIC DNA]</scope>
    <source>
        <strain evidence="4 5">CNV2</strain>
    </source>
</reference>
<keyword evidence="1" id="KW-0812">Transmembrane</keyword>
<dbReference type="Proteomes" id="UP000706163">
    <property type="component" value="Unassembled WGS sequence"/>
</dbReference>
<evidence type="ECO:0000313" key="6">
    <source>
        <dbReference type="Proteomes" id="UP000321040"/>
    </source>
</evidence>
<dbReference type="RefSeq" id="WP_061854726.1">
    <property type="nucleotide sequence ID" value="NZ_BKAQ01000022.1"/>
</dbReference>
<evidence type="ECO:0008006" key="7">
    <source>
        <dbReference type="Google" id="ProtNLM"/>
    </source>
</evidence>
<keyword evidence="6" id="KW-1185">Reference proteome</keyword>
<reference evidence="3" key="4">
    <citation type="submission" date="2021-09" db="EMBL/GenBank/DDBJ databases">
        <authorList>
            <person name="Gilroy R."/>
        </authorList>
    </citation>
    <scope>NUCLEOTIDE SEQUENCE</scope>
    <source>
        <strain evidence="3">CHK149-3286</strain>
    </source>
</reference>
<dbReference type="EMBL" id="DYVT01000016">
    <property type="protein sequence ID" value="HJF66927.1"/>
    <property type="molecule type" value="Genomic_DNA"/>
</dbReference>
<dbReference type="Proteomes" id="UP000321040">
    <property type="component" value="Unassembled WGS sequence"/>
</dbReference>
<gene>
    <name evidence="4" type="ORF">A0131_07175</name>
    <name evidence="3" type="ORF">K8V85_01320</name>
    <name evidence="2" type="ORF">SKL01_22940</name>
</gene>
<evidence type="ECO:0000313" key="4">
    <source>
        <dbReference type="EMBL" id="KYH14555.1"/>
    </source>
</evidence>
<evidence type="ECO:0000313" key="3">
    <source>
        <dbReference type="EMBL" id="HJF66927.1"/>
    </source>
</evidence>
<dbReference type="AlphaFoldDB" id="A0A151A5N5"/>
<sequence>MSIFDMPNYLWITIVAALLLTVFCNLVLNKWFAPAIITFVVLGIAAFFIPNFENIDYQPLLGYAAFLAIVCLIVSFLLWYFTRDWRRNRRDKRLNKEIRKRGGIPKEEVEEYTRRNNK</sequence>
<evidence type="ECO:0000313" key="5">
    <source>
        <dbReference type="Proteomes" id="UP000075418"/>
    </source>
</evidence>
<comment type="caution">
    <text evidence="4">The sequence shown here is derived from an EMBL/GenBank/DDBJ whole genome shotgun (WGS) entry which is preliminary data.</text>
</comment>
<feature type="transmembrane region" description="Helical" evidence="1">
    <location>
        <begin position="6"/>
        <end position="24"/>
    </location>
</feature>
<dbReference type="OrthoDB" id="2390434at2"/>
<dbReference type="GeneID" id="69905463"/>
<protein>
    <recommendedName>
        <fullName evidence="7">Permease</fullName>
    </recommendedName>
</protein>
<dbReference type="KEGG" id="skl:C7J89_08920"/>
<dbReference type="EMBL" id="LUGM01000002">
    <property type="protein sequence ID" value="KYH14555.1"/>
    <property type="molecule type" value="Genomic_DNA"/>
</dbReference>
<reference evidence="2 6" key="2">
    <citation type="submission" date="2019-07" db="EMBL/GenBank/DDBJ databases">
        <title>Whole genome shotgun sequence of Staphylococcus kloosii NBRC 109624.</title>
        <authorList>
            <person name="Hosoyama A."/>
            <person name="Uohara A."/>
            <person name="Ohji S."/>
            <person name="Ichikawa N."/>
        </authorList>
    </citation>
    <scope>NUCLEOTIDE SEQUENCE [LARGE SCALE GENOMIC DNA]</scope>
    <source>
        <strain evidence="2 6">NBRC 109624</strain>
    </source>
</reference>
<name>A0A151A5N5_9STAP</name>
<accession>A0A151A5N5</accession>
<feature type="transmembrane region" description="Helical" evidence="1">
    <location>
        <begin position="61"/>
        <end position="82"/>
    </location>
</feature>